<keyword evidence="1" id="KW-1133">Transmembrane helix</keyword>
<organism evidence="2 3">
    <name type="scientific">Mycobacterium basiliense</name>
    <dbReference type="NCBI Taxonomy" id="2094119"/>
    <lineage>
        <taxon>Bacteria</taxon>
        <taxon>Bacillati</taxon>
        <taxon>Actinomycetota</taxon>
        <taxon>Actinomycetes</taxon>
        <taxon>Mycobacteriales</taxon>
        <taxon>Mycobacteriaceae</taxon>
        <taxon>Mycobacterium</taxon>
    </lineage>
</organism>
<dbReference type="Proteomes" id="UP000269998">
    <property type="component" value="Chromosome"/>
</dbReference>
<keyword evidence="1" id="KW-0812">Transmembrane</keyword>
<accession>A0A447GFI2</accession>
<keyword evidence="3" id="KW-1185">Reference proteome</keyword>
<gene>
    <name evidence="2" type="ORF">MB901379_02837</name>
</gene>
<reference evidence="3" key="1">
    <citation type="submission" date="2018-02" db="EMBL/GenBank/DDBJ databases">
        <authorList>
            <person name="Seth-Smith MB H."/>
            <person name="Seth-Smith H."/>
        </authorList>
    </citation>
    <scope>NUCLEOTIDE SEQUENCE [LARGE SCALE GENOMIC DNA]</scope>
</reference>
<evidence type="ECO:0008006" key="4">
    <source>
        <dbReference type="Google" id="ProtNLM"/>
    </source>
</evidence>
<proteinExistence type="predicted"/>
<evidence type="ECO:0000256" key="1">
    <source>
        <dbReference type="SAM" id="Phobius"/>
    </source>
</evidence>
<dbReference type="EMBL" id="LR130759">
    <property type="protein sequence ID" value="VDM89267.1"/>
    <property type="molecule type" value="Genomic_DNA"/>
</dbReference>
<name>A0A447GFI2_9MYCO</name>
<sequence length="221" mass="22424">MTKDLSDRMHAVTTIGAVAAPVIDDGPLLKDGEFATTNSLGQVTTNPPPAEQWIPNYPPQPAPRSRTWPLVALAIIAIVGVALGATALLVAIAHPTNSNSGGAATTTASPTYTAAETATAHQKLCDVYKLAARAVKIQTHGDNQALGVAALANGALMLQQVINANPALASTDRVAAVALAEAFTNVNAVGSFAPLDDPASQAALDDANAKDARMKAICSGG</sequence>
<feature type="transmembrane region" description="Helical" evidence="1">
    <location>
        <begin position="70"/>
        <end position="93"/>
    </location>
</feature>
<evidence type="ECO:0000313" key="2">
    <source>
        <dbReference type="EMBL" id="VDM89267.1"/>
    </source>
</evidence>
<evidence type="ECO:0000313" key="3">
    <source>
        <dbReference type="Proteomes" id="UP000269998"/>
    </source>
</evidence>
<dbReference type="AlphaFoldDB" id="A0A447GFI2"/>
<dbReference type="KEGG" id="mbai:MB901379_02837"/>
<protein>
    <recommendedName>
        <fullName evidence="4">Alanine and proline rich membrane protein</fullName>
    </recommendedName>
</protein>
<keyword evidence="1" id="KW-0472">Membrane</keyword>